<keyword evidence="1" id="KW-0472">Membrane</keyword>
<dbReference type="OrthoDB" id="6106929at2"/>
<keyword evidence="1" id="KW-0812">Transmembrane</keyword>
<sequence length="92" mass="10571">MQTFTVLQREHLTRAEITKEDIERLKLCGYVEKASVSANTPDEAVENFLAQNISEETKPVKSKRLKFMLWLGGTIAAMWFSYLVFVLLPMAF</sequence>
<evidence type="ECO:0000313" key="2">
    <source>
        <dbReference type="EMBL" id="TDO98056.1"/>
    </source>
</evidence>
<evidence type="ECO:0000256" key="1">
    <source>
        <dbReference type="SAM" id="Phobius"/>
    </source>
</evidence>
<keyword evidence="1" id="KW-1133">Transmembrane helix</keyword>
<protein>
    <submittedName>
        <fullName evidence="2">Uncharacterized protein</fullName>
    </submittedName>
</protein>
<dbReference type="RefSeq" id="WP_133503469.1">
    <property type="nucleotide sequence ID" value="NZ_SNXC01000011.1"/>
</dbReference>
<dbReference type="AlphaFoldDB" id="A0A4R6M9Z9"/>
<comment type="caution">
    <text evidence="2">The sequence shown here is derived from an EMBL/GenBank/DDBJ whole genome shotgun (WGS) entry which is preliminary data.</text>
</comment>
<dbReference type="Proteomes" id="UP000294656">
    <property type="component" value="Unassembled WGS sequence"/>
</dbReference>
<gene>
    <name evidence="2" type="ORF">DFP79_1688</name>
</gene>
<name>A0A4R6M9Z9_9GAMM</name>
<proteinExistence type="predicted"/>
<reference evidence="2 3" key="1">
    <citation type="submission" date="2019-03" db="EMBL/GenBank/DDBJ databases">
        <title>Genomic Encyclopedia of Type Strains, Phase III (KMG-III): the genomes of soil and plant-associated and newly described type strains.</title>
        <authorList>
            <person name="Whitman W."/>
        </authorList>
    </citation>
    <scope>NUCLEOTIDE SEQUENCE [LARGE SCALE GENOMIC DNA]</scope>
    <source>
        <strain evidence="2 3">CECT 7378</strain>
    </source>
</reference>
<accession>A0A4R6M9Z9</accession>
<evidence type="ECO:0000313" key="3">
    <source>
        <dbReference type="Proteomes" id="UP000294656"/>
    </source>
</evidence>
<dbReference type="EMBL" id="SNXC01000011">
    <property type="protein sequence ID" value="TDO98056.1"/>
    <property type="molecule type" value="Genomic_DNA"/>
</dbReference>
<keyword evidence="3" id="KW-1185">Reference proteome</keyword>
<feature type="transmembrane region" description="Helical" evidence="1">
    <location>
        <begin position="67"/>
        <end position="88"/>
    </location>
</feature>
<organism evidence="2 3">
    <name type="scientific">Marinomonas balearica</name>
    <dbReference type="NCBI Taxonomy" id="491947"/>
    <lineage>
        <taxon>Bacteria</taxon>
        <taxon>Pseudomonadati</taxon>
        <taxon>Pseudomonadota</taxon>
        <taxon>Gammaproteobacteria</taxon>
        <taxon>Oceanospirillales</taxon>
        <taxon>Oceanospirillaceae</taxon>
        <taxon>Marinomonas</taxon>
    </lineage>
</organism>